<evidence type="ECO:0000256" key="6">
    <source>
        <dbReference type="ARBA" id="ARBA00023136"/>
    </source>
</evidence>
<comment type="subcellular location">
    <subcellularLocation>
        <location evidence="1">Cell membrane</location>
        <topology evidence="1">Multi-pass membrane protein</topology>
    </subcellularLocation>
</comment>
<dbReference type="Pfam" id="PF00924">
    <property type="entry name" value="MS_channel_2nd"/>
    <property type="match status" value="1"/>
</dbReference>
<dbReference type="Proteomes" id="UP000283433">
    <property type="component" value="Unassembled WGS sequence"/>
</dbReference>
<dbReference type="Gene3D" id="3.30.70.100">
    <property type="match status" value="1"/>
</dbReference>
<dbReference type="SUPFAM" id="SSF50182">
    <property type="entry name" value="Sm-like ribonucleoproteins"/>
    <property type="match status" value="1"/>
</dbReference>
<feature type="transmembrane region" description="Helical" evidence="7">
    <location>
        <begin position="394"/>
        <end position="421"/>
    </location>
</feature>
<evidence type="ECO:0000256" key="4">
    <source>
        <dbReference type="ARBA" id="ARBA00022692"/>
    </source>
</evidence>
<accession>A0A419S8M8</accession>
<evidence type="ECO:0000256" key="3">
    <source>
        <dbReference type="ARBA" id="ARBA00022475"/>
    </source>
</evidence>
<dbReference type="SUPFAM" id="SSF82689">
    <property type="entry name" value="Mechanosensitive channel protein MscS (YggB), C-terminal domain"/>
    <property type="match status" value="1"/>
</dbReference>
<dbReference type="InterPro" id="IPR006685">
    <property type="entry name" value="MscS_channel_2nd"/>
</dbReference>
<dbReference type="GO" id="GO:0005886">
    <property type="term" value="C:plasma membrane"/>
    <property type="evidence" value="ECO:0007669"/>
    <property type="project" value="UniProtKB-SubCell"/>
</dbReference>
<evidence type="ECO:0000259" key="9">
    <source>
        <dbReference type="Pfam" id="PF21082"/>
    </source>
</evidence>
<keyword evidence="5 7" id="KW-1133">Transmembrane helix</keyword>
<evidence type="ECO:0000313" key="10">
    <source>
        <dbReference type="EMBL" id="RKD18000.1"/>
    </source>
</evidence>
<keyword evidence="3" id="KW-1003">Cell membrane</keyword>
<feature type="transmembrane region" description="Helical" evidence="7">
    <location>
        <begin position="308"/>
        <end position="330"/>
    </location>
</feature>
<dbReference type="AlphaFoldDB" id="A0A419S8M8"/>
<dbReference type="GO" id="GO:0008381">
    <property type="term" value="F:mechanosensitive monoatomic ion channel activity"/>
    <property type="evidence" value="ECO:0007669"/>
    <property type="project" value="InterPro"/>
</dbReference>
<keyword evidence="6 7" id="KW-0472">Membrane</keyword>
<feature type="transmembrane region" description="Helical" evidence="7">
    <location>
        <begin position="267"/>
        <end position="288"/>
    </location>
</feature>
<name>A0A419S8M8_9SPHI</name>
<keyword evidence="4 7" id="KW-0812">Transmembrane</keyword>
<comment type="similarity">
    <text evidence="2">Belongs to the MscS (TC 1.A.23) family.</text>
</comment>
<evidence type="ECO:0000256" key="7">
    <source>
        <dbReference type="SAM" id="Phobius"/>
    </source>
</evidence>
<dbReference type="InterPro" id="IPR023408">
    <property type="entry name" value="MscS_beta-dom_sf"/>
</dbReference>
<feature type="domain" description="Mechanosensitive ion channel MscS C-terminal" evidence="9">
    <location>
        <begin position="487"/>
        <end position="569"/>
    </location>
</feature>
<dbReference type="InterPro" id="IPR010920">
    <property type="entry name" value="LSM_dom_sf"/>
</dbReference>
<dbReference type="PANTHER" id="PTHR30221">
    <property type="entry name" value="SMALL-CONDUCTANCE MECHANOSENSITIVE CHANNEL"/>
    <property type="match status" value="1"/>
</dbReference>
<feature type="domain" description="Mechanosensitive ion channel MscS" evidence="8">
    <location>
        <begin position="408"/>
        <end position="473"/>
    </location>
</feature>
<dbReference type="PANTHER" id="PTHR30221:SF18">
    <property type="entry name" value="SLL0590 PROTEIN"/>
    <property type="match status" value="1"/>
</dbReference>
<sequence>MLQTQYLKAQAFQDSLKNDTARVTESILIRQQQQGRLDSLLKLQIQEELRNVKGDQIKTLELQKKLVAIHKSDSVRRVQQSQKIAQLKKSTKGYPVVLLHDTLFHVYMRVGSFKAQDRAESISKKIENLYRDPFFRSDSLKIQQNEDSYDIIYNREVVVMSVSDLDALWFDETPARLAKRYLKTIQNEISLQKKQNSLINWAKNIALALGVIIGLGVLIKLLNKVFKHGERFLDLKNQQFFDFLWRKKVRIFNAAQLRSFLLKVYNVLRLLLILLVIYLSLPLLFSIFPQTKSLTGQLIQWILTPLLSSLDAIVDFLPNLVTILVIYFIFRYTIKALHYFVREISKGNIQISGFHEDWAYPTFNILRFILYAFMLVIIWPYLPGSDSPAFQGVSVFLGILISLGSSSAIANMVSGLVITYMRPFKIGDRVKIGEHVGDVMAKTMLVTRLKTIKNEDITVPNSAVLSGSTINYTANCQRASSPGLIVHVTITIGYDVPWRTLYEVLIKAALNTDLIEQEPKPFVLQTGLEDFYVAYQINAYTKHASKQAVIYSNLYQNIQDACNEAGIEIMSPHYRAARDGNVTTIPADYLPKDYVVPSFNVKTQAEQHPKK</sequence>
<dbReference type="Pfam" id="PF21082">
    <property type="entry name" value="MS_channel_3rd"/>
    <property type="match status" value="1"/>
</dbReference>
<gene>
    <name evidence="10" type="ORF">BCY91_16280</name>
</gene>
<keyword evidence="11" id="KW-1185">Reference proteome</keyword>
<dbReference type="InterPro" id="IPR049278">
    <property type="entry name" value="MS_channel_C"/>
</dbReference>
<comment type="caution">
    <text evidence="10">The sequence shown here is derived from an EMBL/GenBank/DDBJ whole genome shotgun (WGS) entry which is preliminary data.</text>
</comment>
<reference evidence="10 11" key="1">
    <citation type="submission" date="2016-07" db="EMBL/GenBank/DDBJ databases">
        <title>Genome of Pelobium manganitolerans.</title>
        <authorList>
            <person name="Wu S."/>
            <person name="Wang G."/>
        </authorList>
    </citation>
    <scope>NUCLEOTIDE SEQUENCE [LARGE SCALE GENOMIC DNA]</scope>
    <source>
        <strain evidence="10 11">YS-25</strain>
    </source>
</reference>
<dbReference type="EMBL" id="MBTA01000006">
    <property type="protein sequence ID" value="RKD18000.1"/>
    <property type="molecule type" value="Genomic_DNA"/>
</dbReference>
<evidence type="ECO:0000256" key="5">
    <source>
        <dbReference type="ARBA" id="ARBA00022989"/>
    </source>
</evidence>
<evidence type="ECO:0000313" key="11">
    <source>
        <dbReference type="Proteomes" id="UP000283433"/>
    </source>
</evidence>
<feature type="transmembrane region" description="Helical" evidence="7">
    <location>
        <begin position="201"/>
        <end position="222"/>
    </location>
</feature>
<proteinExistence type="inferred from homology"/>
<evidence type="ECO:0000256" key="1">
    <source>
        <dbReference type="ARBA" id="ARBA00004651"/>
    </source>
</evidence>
<dbReference type="RefSeq" id="WP_245989014.1">
    <property type="nucleotide sequence ID" value="NZ_MBTA01000006.1"/>
</dbReference>
<organism evidence="10 11">
    <name type="scientific">Pelobium manganitolerans</name>
    <dbReference type="NCBI Taxonomy" id="1842495"/>
    <lineage>
        <taxon>Bacteria</taxon>
        <taxon>Pseudomonadati</taxon>
        <taxon>Bacteroidota</taxon>
        <taxon>Sphingobacteriia</taxon>
        <taxon>Sphingobacteriales</taxon>
        <taxon>Sphingobacteriaceae</taxon>
        <taxon>Pelobium</taxon>
    </lineage>
</organism>
<dbReference type="InterPro" id="IPR045275">
    <property type="entry name" value="MscS_archaea/bacteria_type"/>
</dbReference>
<dbReference type="InterPro" id="IPR011066">
    <property type="entry name" value="MscS_channel_C_sf"/>
</dbReference>
<evidence type="ECO:0000256" key="2">
    <source>
        <dbReference type="ARBA" id="ARBA00008017"/>
    </source>
</evidence>
<feature type="transmembrane region" description="Helical" evidence="7">
    <location>
        <begin position="365"/>
        <end position="382"/>
    </location>
</feature>
<dbReference type="Gene3D" id="2.30.30.60">
    <property type="match status" value="1"/>
</dbReference>
<dbReference type="Gene3D" id="1.10.287.1260">
    <property type="match status" value="1"/>
</dbReference>
<protein>
    <submittedName>
        <fullName evidence="10">Transmembrane ion channel</fullName>
    </submittedName>
</protein>
<evidence type="ECO:0000259" key="8">
    <source>
        <dbReference type="Pfam" id="PF00924"/>
    </source>
</evidence>